<sequence>MLTTSKPLADKQKLADLYHFYKVNGKKVYQEQILDYFSKWDQQMVHICFSGHFSAGKSTLINHLMSESLLPQSPIPTSANIVEIKHGEEAVIVHFKEQAPIEMKALPPMDVLHQLCTNGDEVKKIEIYKTMKDLPAGITLMDTPGIDAANDADRLMTESALHQVDTVFYVMDYNHVQSEVNASFLKQLDDMHKPYFVIINQMDKHDESEISFTDFQQSLSKVFSHWDIEPTAVYYTSMQDRVDSINQFDQVKAALQQLMTKNHHELLEETLSHGISHTVQTSVDNEQQVLDTELQQLDEQMDELELPEKSYQQLEERYKELKNENGRLENDFLHELEQTTKNAQLIPYEIREKAEALLAAHDPKFKVGLFKNRKKIEAERRERLTLFYQVLQEKTEVGLEWKLRDKLSEFLKPYVSVTFSEAIFQEQFQPESLLKLINEGATVNNDYLLVYCDQVSASIKKMYRQHYKQKWQQLSADIFEPINEELTELETNMQQVDSYQKLQQERDYLEQQFQQYKTKLESLLTNESKEDLANCKKIEEALQESQSYRVQELADATTKNAKTDSNEETEVNEESITLLSHNDTVKDVNEAASLLATVDGLDSLRNDLLRKKDRLENRLFTIALFGAFSAGKSSFANALIGEKVLPVSPNPTTAAINKISPTREQYKHKEVLVVMKQEDELLQDVKAITDQDFRTLREAYKWINKTKLAALDIADQHQSFLQAIHQGYPDMEGHIGSAYTIGYDDFQRYVREESIACFVKEMELFYDCALTRQNISLVDTPGADSVNARHTDLAFSYIKNADAILFVTYYNHPFSKPDQQFLERLGSVKDAFELDKMFFIINAIDLAKDETEQQLVMNYVRKQLQQFQLKNPRMFAVSSKSAIEHKDEITGFPQFEQRFYRFVKEDLAQMNMRSIYTDMQRAHGLVSNWLTFINGDQKEKERFIAQHTQHQTDINTIITNRNSEAYYEQIDQKLQKQIFYVIQRLSIQFTDVFKNHIHPGVIQSNGRKGKKELEKGLDYLMKELNQRFLHEFQAIVIRLEQVFQQSLQQLHVDVQKEAKQVDPVFSFSQLENVDLVQPKIEEKGIQLDQRSIEQWANQYKDSKTFFAQGGRDQLQEQITPVLMEQWKVAAEEKKDQLSRFYYDQWLQFDQDLWAEYITEMNAYYQQIIDGQAQSEQNKEELLVVEQQISSILQSKYIM</sequence>
<reference evidence="8 9" key="1">
    <citation type="submission" date="2022-04" db="EMBL/GenBank/DDBJ databases">
        <title>Gracilibacillus sp. isolated from saltern.</title>
        <authorList>
            <person name="Won M."/>
            <person name="Lee C.-M."/>
            <person name="Woen H.-Y."/>
            <person name="Kwon S.-W."/>
        </authorList>
    </citation>
    <scope>NUCLEOTIDE SEQUENCE [LARGE SCALE GENOMIC DNA]</scope>
    <source>
        <strain evidence="8 9">SSPM10-3</strain>
    </source>
</reference>
<evidence type="ECO:0000259" key="7">
    <source>
        <dbReference type="Pfam" id="PF00350"/>
    </source>
</evidence>
<feature type="domain" description="Dynamin N-terminal" evidence="7">
    <location>
        <begin position="47"/>
        <end position="202"/>
    </location>
</feature>
<dbReference type="Proteomes" id="UP000831537">
    <property type="component" value="Chromosome"/>
</dbReference>
<feature type="coiled-coil region" evidence="6">
    <location>
        <begin position="499"/>
        <end position="526"/>
    </location>
</feature>
<keyword evidence="3" id="KW-0378">Hydrolase</keyword>
<evidence type="ECO:0000256" key="3">
    <source>
        <dbReference type="ARBA" id="ARBA00022801"/>
    </source>
</evidence>
<evidence type="ECO:0000256" key="1">
    <source>
        <dbReference type="ARBA" id="ARBA00004370"/>
    </source>
</evidence>
<dbReference type="Gene3D" id="3.40.50.300">
    <property type="entry name" value="P-loop containing nucleotide triphosphate hydrolases"/>
    <property type="match status" value="2"/>
</dbReference>
<dbReference type="EMBL" id="CP095071">
    <property type="protein sequence ID" value="UOQ85730.1"/>
    <property type="molecule type" value="Genomic_DNA"/>
</dbReference>
<evidence type="ECO:0000313" key="9">
    <source>
        <dbReference type="Proteomes" id="UP000831537"/>
    </source>
</evidence>
<evidence type="ECO:0000256" key="2">
    <source>
        <dbReference type="ARBA" id="ARBA00022741"/>
    </source>
</evidence>
<organism evidence="8 9">
    <name type="scientific">Gracilibacillus salinarum</name>
    <dbReference type="NCBI Taxonomy" id="2932255"/>
    <lineage>
        <taxon>Bacteria</taxon>
        <taxon>Bacillati</taxon>
        <taxon>Bacillota</taxon>
        <taxon>Bacilli</taxon>
        <taxon>Bacillales</taxon>
        <taxon>Bacillaceae</taxon>
        <taxon>Gracilibacillus</taxon>
    </lineage>
</organism>
<keyword evidence="5" id="KW-0472">Membrane</keyword>
<dbReference type="SUPFAM" id="SSF52540">
    <property type="entry name" value="P-loop containing nucleoside triphosphate hydrolases"/>
    <property type="match status" value="2"/>
</dbReference>
<dbReference type="CDD" id="cd09912">
    <property type="entry name" value="DLP_2"/>
    <property type="match status" value="2"/>
</dbReference>
<name>A0ABY4GP08_9BACI</name>
<gene>
    <name evidence="8" type="ORF">MUN87_02145</name>
</gene>
<keyword evidence="2" id="KW-0547">Nucleotide-binding</keyword>
<evidence type="ECO:0000256" key="4">
    <source>
        <dbReference type="ARBA" id="ARBA00023134"/>
    </source>
</evidence>
<accession>A0ABY4GP08</accession>
<dbReference type="InterPro" id="IPR027094">
    <property type="entry name" value="Mitofusin_fam"/>
</dbReference>
<evidence type="ECO:0000313" key="8">
    <source>
        <dbReference type="EMBL" id="UOQ85730.1"/>
    </source>
</evidence>
<feature type="coiled-coil region" evidence="6">
    <location>
        <begin position="283"/>
        <end position="338"/>
    </location>
</feature>
<protein>
    <submittedName>
        <fullName evidence="8">Dynamin family protein</fullName>
    </submittedName>
</protein>
<evidence type="ECO:0000256" key="6">
    <source>
        <dbReference type="SAM" id="Coils"/>
    </source>
</evidence>
<dbReference type="InterPro" id="IPR045063">
    <property type="entry name" value="Dynamin_N"/>
</dbReference>
<keyword evidence="4" id="KW-0342">GTP-binding</keyword>
<keyword evidence="9" id="KW-1185">Reference proteome</keyword>
<proteinExistence type="predicted"/>
<dbReference type="PANTHER" id="PTHR10465">
    <property type="entry name" value="TRANSMEMBRANE GTPASE FZO1"/>
    <property type="match status" value="1"/>
</dbReference>
<dbReference type="Pfam" id="PF00350">
    <property type="entry name" value="Dynamin_N"/>
    <property type="match status" value="2"/>
</dbReference>
<evidence type="ECO:0000256" key="5">
    <source>
        <dbReference type="ARBA" id="ARBA00023136"/>
    </source>
</evidence>
<comment type="subcellular location">
    <subcellularLocation>
        <location evidence="1">Membrane</location>
    </subcellularLocation>
</comment>
<feature type="domain" description="Dynamin N-terminal" evidence="7">
    <location>
        <begin position="622"/>
        <end position="843"/>
    </location>
</feature>
<keyword evidence="6" id="KW-0175">Coiled coil</keyword>
<dbReference type="PANTHER" id="PTHR10465:SF0">
    <property type="entry name" value="SARCALUMENIN"/>
    <property type="match status" value="1"/>
</dbReference>
<dbReference type="InterPro" id="IPR027417">
    <property type="entry name" value="P-loop_NTPase"/>
</dbReference>
<dbReference type="RefSeq" id="WP_244745905.1">
    <property type="nucleotide sequence ID" value="NZ_CP095071.1"/>
</dbReference>